<reference evidence="3" key="1">
    <citation type="submission" date="2020-01" db="EMBL/GenBank/DDBJ databases">
        <title>Phosphoaccumulans saitamaens gen. nov., sp. nov., a polyphosphate accumulating bacterium isolated from surface river water.</title>
        <authorList>
            <person name="Watanabe K."/>
            <person name="Suda W."/>
        </authorList>
    </citation>
    <scope>NUCLEOTIDE SEQUENCE [LARGE SCALE GENOMIC DNA]</scope>
    <source>
        <strain evidence="3">ICHIAU1</strain>
    </source>
</reference>
<organism evidence="2 3">
    <name type="scientific">Fluviibacter phosphoraccumulans</name>
    <dbReference type="NCBI Taxonomy" id="1751046"/>
    <lineage>
        <taxon>Bacteria</taxon>
        <taxon>Pseudomonadati</taxon>
        <taxon>Pseudomonadota</taxon>
        <taxon>Betaproteobacteria</taxon>
        <taxon>Rhodocyclales</taxon>
        <taxon>Fluviibacteraceae</taxon>
        <taxon>Fluviibacter</taxon>
    </lineage>
</organism>
<name>A0A7R6QWA2_9RHOO</name>
<dbReference type="EMBL" id="AP022345">
    <property type="protein sequence ID" value="BBU68231.1"/>
    <property type="molecule type" value="Genomic_DNA"/>
</dbReference>
<sequence length="304" mass="32688">MSGAITFERLFGIHIIAMRSKFNRSAFLALTLFGLLSAKVSAEAVPLIVPEATFSTLPRITGNTLNQGLMDQHSIIRIQLNDPTDRLRPETPVMVFRQGIRLNAPDGRGLGVLAVPIAQGHSLSQQSEANEIANPDQPGVAWIRLQSLHQEVLRGDSVMTRSQAQSYQPAACKTPTHPETPAPTSQVIAPVSQADMLSSGGDLLVISGGCGIGLNRGDTVTLWRPAVATYGRKMDQPIENKRNDASSVFDDNPAISRTQTPGHRIGTATVVAVYPEAAIIRVKNISQAVQPKDLVRISPVKNSP</sequence>
<proteinExistence type="predicted"/>
<evidence type="ECO:0000313" key="2">
    <source>
        <dbReference type="EMBL" id="BBU68231.1"/>
    </source>
</evidence>
<dbReference type="AlphaFoldDB" id="A0A7R6QWA2"/>
<evidence type="ECO:0000256" key="1">
    <source>
        <dbReference type="SAM" id="MobiDB-lite"/>
    </source>
</evidence>
<protein>
    <submittedName>
        <fullName evidence="2">Uncharacterized protein</fullName>
    </submittedName>
</protein>
<accession>A0A7R6QWA2</accession>
<feature type="region of interest" description="Disordered" evidence="1">
    <location>
        <begin position="164"/>
        <end position="184"/>
    </location>
</feature>
<dbReference type="Proteomes" id="UP000463961">
    <property type="component" value="Chromosome"/>
</dbReference>
<gene>
    <name evidence="2" type="ORF">ICHIAU1_05140</name>
</gene>
<keyword evidence="3" id="KW-1185">Reference proteome</keyword>
<evidence type="ECO:0000313" key="3">
    <source>
        <dbReference type="Proteomes" id="UP000463961"/>
    </source>
</evidence>